<feature type="region of interest" description="Disordered" evidence="8">
    <location>
        <begin position="135"/>
        <end position="174"/>
    </location>
</feature>
<dbReference type="Gene3D" id="3.30.160.60">
    <property type="entry name" value="Classic Zinc Finger"/>
    <property type="match status" value="3"/>
</dbReference>
<dbReference type="Pfam" id="PF00096">
    <property type="entry name" value="zf-C2H2"/>
    <property type="match status" value="2"/>
</dbReference>
<feature type="region of interest" description="Disordered" evidence="8">
    <location>
        <begin position="1"/>
        <end position="108"/>
    </location>
</feature>
<dbReference type="GO" id="GO:0031519">
    <property type="term" value="C:PcG protein complex"/>
    <property type="evidence" value="ECO:0007669"/>
    <property type="project" value="TreeGrafter"/>
</dbReference>
<evidence type="ECO:0000256" key="7">
    <source>
        <dbReference type="PROSITE-ProRule" id="PRU00042"/>
    </source>
</evidence>
<feature type="region of interest" description="Disordered" evidence="8">
    <location>
        <begin position="189"/>
        <end position="282"/>
    </location>
</feature>
<feature type="compositionally biased region" description="Polar residues" evidence="8">
    <location>
        <begin position="397"/>
        <end position="413"/>
    </location>
</feature>
<dbReference type="GO" id="GO:0008270">
    <property type="term" value="F:zinc ion binding"/>
    <property type="evidence" value="ECO:0007669"/>
    <property type="project" value="UniProtKB-KW"/>
</dbReference>
<evidence type="ECO:0000256" key="1">
    <source>
        <dbReference type="ARBA" id="ARBA00022723"/>
    </source>
</evidence>
<keyword evidence="2" id="KW-0677">Repeat</keyword>
<feature type="region of interest" description="Disordered" evidence="8">
    <location>
        <begin position="485"/>
        <end position="546"/>
    </location>
</feature>
<dbReference type="Proteomes" id="UP000183567">
    <property type="component" value="Unassembled WGS sequence"/>
</dbReference>
<organism evidence="10 11">
    <name type="scientific">Rhizopogon vesiculosus</name>
    <dbReference type="NCBI Taxonomy" id="180088"/>
    <lineage>
        <taxon>Eukaryota</taxon>
        <taxon>Fungi</taxon>
        <taxon>Dikarya</taxon>
        <taxon>Basidiomycota</taxon>
        <taxon>Agaricomycotina</taxon>
        <taxon>Agaricomycetes</taxon>
        <taxon>Agaricomycetidae</taxon>
        <taxon>Boletales</taxon>
        <taxon>Suillineae</taxon>
        <taxon>Rhizopogonaceae</taxon>
        <taxon>Rhizopogon</taxon>
    </lineage>
</organism>
<dbReference type="GO" id="GO:0000978">
    <property type="term" value="F:RNA polymerase II cis-regulatory region sequence-specific DNA binding"/>
    <property type="evidence" value="ECO:0007669"/>
    <property type="project" value="TreeGrafter"/>
</dbReference>
<evidence type="ECO:0000313" key="10">
    <source>
        <dbReference type="EMBL" id="OJA13006.1"/>
    </source>
</evidence>
<keyword evidence="1" id="KW-0479">Metal-binding</keyword>
<dbReference type="SMART" id="SM00355">
    <property type="entry name" value="ZnF_C2H2"/>
    <property type="match status" value="3"/>
</dbReference>
<keyword evidence="3 7" id="KW-0863">Zinc-finger</keyword>
<reference evidence="10 11" key="1">
    <citation type="submission" date="2016-03" db="EMBL/GenBank/DDBJ databases">
        <title>Comparative genomics of the ectomycorrhizal sister species Rhizopogon vinicolor and Rhizopogon vesiculosus (Basidiomycota: Boletales) reveals a divergence of the mating type B locus.</title>
        <authorList>
            <person name="Mujic A.B."/>
            <person name="Kuo A."/>
            <person name="Tritt A."/>
            <person name="Lipzen A."/>
            <person name="Chen C."/>
            <person name="Johnson J."/>
            <person name="Sharma A."/>
            <person name="Barry K."/>
            <person name="Grigoriev I.V."/>
            <person name="Spatafora J.W."/>
        </authorList>
    </citation>
    <scope>NUCLEOTIDE SEQUENCE [LARGE SCALE GENOMIC DNA]</scope>
    <source>
        <strain evidence="10 11">AM-OR11-056</strain>
    </source>
</reference>
<dbReference type="GO" id="GO:0005667">
    <property type="term" value="C:transcription regulator complex"/>
    <property type="evidence" value="ECO:0007669"/>
    <property type="project" value="TreeGrafter"/>
</dbReference>
<evidence type="ECO:0000256" key="4">
    <source>
        <dbReference type="ARBA" id="ARBA00022833"/>
    </source>
</evidence>
<evidence type="ECO:0000256" key="6">
    <source>
        <dbReference type="ARBA" id="ARBA00023163"/>
    </source>
</evidence>
<dbReference type="InterPro" id="IPR036236">
    <property type="entry name" value="Znf_C2H2_sf"/>
</dbReference>
<evidence type="ECO:0000313" key="11">
    <source>
        <dbReference type="Proteomes" id="UP000183567"/>
    </source>
</evidence>
<evidence type="ECO:0000256" key="3">
    <source>
        <dbReference type="ARBA" id="ARBA00022771"/>
    </source>
</evidence>
<feature type="domain" description="C2H2-type" evidence="9">
    <location>
        <begin position="640"/>
        <end position="667"/>
    </location>
</feature>
<evidence type="ECO:0000256" key="8">
    <source>
        <dbReference type="SAM" id="MobiDB-lite"/>
    </source>
</evidence>
<feature type="domain" description="C2H2-type" evidence="9">
    <location>
        <begin position="580"/>
        <end position="609"/>
    </location>
</feature>
<comment type="caution">
    <text evidence="10">The sequence shown here is derived from an EMBL/GenBank/DDBJ whole genome shotgun (WGS) entry which is preliminary data.</text>
</comment>
<keyword evidence="5" id="KW-0805">Transcription regulation</keyword>
<dbReference type="InterPro" id="IPR013087">
    <property type="entry name" value="Znf_C2H2_type"/>
</dbReference>
<sequence>MALLHSGPDHYLNDLDYQSTSPSNKPLNLPANSPFDSYEFGHLSPPFPHTPSYNGSYQNSPYSGHSELSYDPDGPEAFALFQDDRTGIASHDEYDPSEYDPPNSSGLLMFQGEYISDLDHNPHVSLSVTHAPFENRSQNSFDHSSPSSNGAGDESRSRASSVSSNPQIPTSSPRLDIAHSFENLQFESPHWRSHKLPGDRALSPPRKPQSPPQLLIPDSSPAARSLFPQEPPMINAPDGDGGFASSGPQLHVVPATPISGGGPTQQGPQQQTSTPPWDQQQIQHTEVSQTLGVPQFHEQAAQQFSHSHASHTQGLSTLGPHSDPTNTFLFPGPNPRIRSKSDTSSSLRPTFWDSSLMTHEHLRAINGSALDDTVGTVNLSDVLPQHQQQAQHHSSAGANQTSFNNSPHNQQFNFGAPTNAPSNMNYLSPDAMAVNLRRSKSDSGSRPTHNRLSRSEDMSLYPPSSHMELINRQYLYPQETVASIRSHNRRASSGSRAGGDGSWSGVSSTRPSPYPSPSASPRVRYEDLPPSVSLSGRAPSMLRPDAVQAPITNINVTKQTVTSERTAGASHRRRKQDANFMCPVPGCGSTFTRSFNLKGHMRSHNEERPFQCKWPGCGKGFARQHDCKRHEQLHSNYRPFTCEGCNKTFARMDALNRHLRSEGGAECQRILDSAKQESDRGPIPKTEENAWSTSMSVMV</sequence>
<feature type="compositionally biased region" description="Polar residues" evidence="8">
    <location>
        <begin position="135"/>
        <end position="150"/>
    </location>
</feature>
<dbReference type="STRING" id="180088.A0A1J8PUV0"/>
<feature type="compositionally biased region" description="Basic and acidic residues" evidence="8">
    <location>
        <begin position="673"/>
        <end position="688"/>
    </location>
</feature>
<dbReference type="PANTHER" id="PTHR14003">
    <property type="entry name" value="TRANSCRIPTIONAL REPRESSOR PROTEIN YY"/>
    <property type="match status" value="1"/>
</dbReference>
<feature type="region of interest" description="Disordered" evidence="8">
    <location>
        <begin position="673"/>
        <end position="699"/>
    </location>
</feature>
<keyword evidence="6" id="KW-0804">Transcription</keyword>
<evidence type="ECO:0000256" key="2">
    <source>
        <dbReference type="ARBA" id="ARBA00022737"/>
    </source>
</evidence>
<feature type="compositionally biased region" description="Low complexity" evidence="8">
    <location>
        <begin position="385"/>
        <end position="396"/>
    </location>
</feature>
<evidence type="ECO:0000259" key="9">
    <source>
        <dbReference type="PROSITE" id="PS50157"/>
    </source>
</evidence>
<name>A0A1J8PUV0_9AGAM</name>
<dbReference type="OrthoDB" id="4748970at2759"/>
<dbReference type="PROSITE" id="PS00028">
    <property type="entry name" value="ZINC_FINGER_C2H2_1"/>
    <property type="match status" value="2"/>
</dbReference>
<feature type="compositionally biased region" description="Polar residues" evidence="8">
    <location>
        <begin position="51"/>
        <end position="63"/>
    </location>
</feature>
<dbReference type="EMBL" id="LVVM01004394">
    <property type="protein sequence ID" value="OJA13006.1"/>
    <property type="molecule type" value="Genomic_DNA"/>
</dbReference>
<feature type="compositionally biased region" description="Basic and acidic residues" evidence="8">
    <location>
        <begin position="82"/>
        <end position="94"/>
    </location>
</feature>
<evidence type="ECO:0000256" key="5">
    <source>
        <dbReference type="ARBA" id="ARBA00023015"/>
    </source>
</evidence>
<gene>
    <name evidence="10" type="ORF">AZE42_03513</name>
</gene>
<feature type="compositionally biased region" description="Polar residues" evidence="8">
    <location>
        <begin position="300"/>
        <end position="316"/>
    </location>
</feature>
<dbReference type="FunFam" id="3.30.160.60:FF:000032">
    <property type="entry name" value="Krueppel-like factor 4"/>
    <property type="match status" value="1"/>
</dbReference>
<feature type="compositionally biased region" description="Polar residues" evidence="8">
    <location>
        <begin position="16"/>
        <end position="35"/>
    </location>
</feature>
<dbReference type="GO" id="GO:0000981">
    <property type="term" value="F:DNA-binding transcription factor activity, RNA polymerase II-specific"/>
    <property type="evidence" value="ECO:0007669"/>
    <property type="project" value="TreeGrafter"/>
</dbReference>
<proteinExistence type="predicted"/>
<dbReference type="PROSITE" id="PS50157">
    <property type="entry name" value="ZINC_FINGER_C2H2_2"/>
    <property type="match status" value="3"/>
</dbReference>
<dbReference type="AlphaFoldDB" id="A0A1J8PUV0"/>
<feature type="region of interest" description="Disordered" evidence="8">
    <location>
        <begin position="300"/>
        <end position="348"/>
    </location>
</feature>
<dbReference type="SUPFAM" id="SSF57667">
    <property type="entry name" value="beta-beta-alpha zinc fingers"/>
    <property type="match status" value="1"/>
</dbReference>
<feature type="compositionally biased region" description="Polar residues" evidence="8">
    <location>
        <begin position="689"/>
        <end position="699"/>
    </location>
</feature>
<accession>A0A1J8PUV0</accession>
<dbReference type="PANTHER" id="PTHR14003:SF19">
    <property type="entry name" value="YY2 TRANSCRIPTION FACTOR"/>
    <property type="match status" value="1"/>
</dbReference>
<protein>
    <recommendedName>
        <fullName evidence="9">C2H2-type domain-containing protein</fullName>
    </recommendedName>
</protein>
<keyword evidence="4" id="KW-0862">Zinc</keyword>
<feature type="region of interest" description="Disordered" evidence="8">
    <location>
        <begin position="385"/>
        <end position="463"/>
    </location>
</feature>
<dbReference type="GO" id="GO:0000785">
    <property type="term" value="C:chromatin"/>
    <property type="evidence" value="ECO:0007669"/>
    <property type="project" value="TreeGrafter"/>
</dbReference>
<keyword evidence="11" id="KW-1185">Reference proteome</keyword>
<feature type="compositionally biased region" description="Low complexity" evidence="8">
    <location>
        <begin position="265"/>
        <end position="276"/>
    </location>
</feature>
<feature type="domain" description="C2H2-type" evidence="9">
    <location>
        <begin position="610"/>
        <end position="639"/>
    </location>
</feature>